<evidence type="ECO:0008006" key="3">
    <source>
        <dbReference type="Google" id="ProtNLM"/>
    </source>
</evidence>
<dbReference type="Gene3D" id="1.25.10.10">
    <property type="entry name" value="Leucine-rich Repeat Variant"/>
    <property type="match status" value="1"/>
</dbReference>
<dbReference type="Proteomes" id="UP000235464">
    <property type="component" value="Chromosome I"/>
</dbReference>
<accession>A0A2N9BLT5</accession>
<dbReference type="AlphaFoldDB" id="A0A2N9BLT5"/>
<dbReference type="InterPro" id="IPR016024">
    <property type="entry name" value="ARM-type_fold"/>
</dbReference>
<protein>
    <recommendedName>
        <fullName evidence="3">HEAT repeat</fullName>
    </recommendedName>
</protein>
<evidence type="ECO:0000313" key="1">
    <source>
        <dbReference type="EMBL" id="SOR84329.1"/>
    </source>
</evidence>
<gene>
    <name evidence="1" type="ORF">SCNRRL3882_7774</name>
</gene>
<dbReference type="RefSeq" id="WP_010038592.1">
    <property type="nucleotide sequence ID" value="NZ_LT962942.1"/>
</dbReference>
<sequence>MSSELSPPVAQILRGEHTPDPASVAQLPPDDSAQLAAIARGESRAALRVKALSCFTGTAEGGELFRAALEDRDADDTVRAAGATLLSRTDGTAETDLLAALPDEPSAVVRHKIVAGLARIGAEQAVPALTDMLDDAPADLRDHVAFARSVVAYRLGRTGFELPGVRPEDVLPAPAPPQPAEVGQAEPAPVGTASKVAADVASDNYGLPLDSSPVTTVRCGARTYAVIVNADVFAPYSRLERPAVAGLVASRAPVDGSYHTSMIVLCHPDGASGLHIAVHHPSGPARYVGSGTRSETGIEFELAAVRGPGAVETTITGVCGRDGFTEFAFTTGRALPAKAPTPVEE</sequence>
<evidence type="ECO:0000313" key="2">
    <source>
        <dbReference type="Proteomes" id="UP000235464"/>
    </source>
</evidence>
<proteinExistence type="predicted"/>
<organism evidence="1 2">
    <name type="scientific">Streptomyces chartreusis NRRL 3882</name>
    <dbReference type="NCBI Taxonomy" id="1079985"/>
    <lineage>
        <taxon>Bacteria</taxon>
        <taxon>Bacillati</taxon>
        <taxon>Actinomycetota</taxon>
        <taxon>Actinomycetes</taxon>
        <taxon>Kitasatosporales</taxon>
        <taxon>Streptomycetaceae</taxon>
        <taxon>Streptomyces</taxon>
    </lineage>
</organism>
<reference evidence="2" key="1">
    <citation type="submission" date="2017-11" db="EMBL/GenBank/DDBJ databases">
        <authorList>
            <person name="Wibberg D."/>
        </authorList>
    </citation>
    <scope>NUCLEOTIDE SEQUENCE [LARGE SCALE GENOMIC DNA]</scope>
</reference>
<dbReference type="SUPFAM" id="SSF48371">
    <property type="entry name" value="ARM repeat"/>
    <property type="match status" value="1"/>
</dbReference>
<keyword evidence="2" id="KW-1185">Reference proteome</keyword>
<dbReference type="EMBL" id="LT963352">
    <property type="protein sequence ID" value="SOR84329.1"/>
    <property type="molecule type" value="Genomic_DNA"/>
</dbReference>
<dbReference type="Pfam" id="PF13646">
    <property type="entry name" value="HEAT_2"/>
    <property type="match status" value="1"/>
</dbReference>
<name>A0A2N9BLT5_STRCX</name>
<dbReference type="OrthoDB" id="9967097at2"/>
<dbReference type="InterPro" id="IPR011989">
    <property type="entry name" value="ARM-like"/>
</dbReference>